<evidence type="ECO:0000313" key="4">
    <source>
        <dbReference type="EMBL" id="TRX92074.1"/>
    </source>
</evidence>
<protein>
    <recommendedName>
        <fullName evidence="6">ABC1 atypical kinase-like domain-containing protein</fullName>
    </recommendedName>
</protein>
<accession>A0A553HVU1</accession>
<dbReference type="InterPro" id="IPR004147">
    <property type="entry name" value="ABC1_dom"/>
</dbReference>
<dbReference type="GO" id="GO:0005739">
    <property type="term" value="C:mitochondrion"/>
    <property type="evidence" value="ECO:0007669"/>
    <property type="project" value="TreeGrafter"/>
</dbReference>
<evidence type="ECO:0000313" key="5">
    <source>
        <dbReference type="Proteomes" id="UP000319160"/>
    </source>
</evidence>
<feature type="domain" description="ABC1 atypical kinase-like" evidence="2">
    <location>
        <begin position="677"/>
        <end position="733"/>
    </location>
</feature>
<feature type="domain" description="ABC1 atypical kinase-like" evidence="2">
    <location>
        <begin position="769"/>
        <end position="916"/>
    </location>
</feature>
<name>A0A553HVU1_9PEZI</name>
<dbReference type="EMBL" id="VFLP01000039">
    <property type="protein sequence ID" value="TRX92074.1"/>
    <property type="molecule type" value="Genomic_DNA"/>
</dbReference>
<evidence type="ECO:0000256" key="1">
    <source>
        <dbReference type="ARBA" id="ARBA00009670"/>
    </source>
</evidence>
<dbReference type="AlphaFoldDB" id="A0A553HVU1"/>
<keyword evidence="5" id="KW-1185">Reference proteome</keyword>
<dbReference type="Proteomes" id="UP000319160">
    <property type="component" value="Unassembled WGS sequence"/>
</dbReference>
<dbReference type="Pfam" id="PF14420">
    <property type="entry name" value="Clr5"/>
    <property type="match status" value="1"/>
</dbReference>
<feature type="domain" description="Clr5" evidence="3">
    <location>
        <begin position="13"/>
        <end position="65"/>
    </location>
</feature>
<evidence type="ECO:0008006" key="6">
    <source>
        <dbReference type="Google" id="ProtNLM"/>
    </source>
</evidence>
<dbReference type="Pfam" id="PF03109">
    <property type="entry name" value="ABC1"/>
    <property type="match status" value="2"/>
</dbReference>
<comment type="caution">
    <text evidence="4">The sequence shown here is derived from an EMBL/GenBank/DDBJ whole genome shotgun (WGS) entry which is preliminary data.</text>
</comment>
<dbReference type="PANTHER" id="PTHR45890:SF1">
    <property type="entry name" value="AARF DOMAIN CONTAINING KINASE 2"/>
    <property type="match status" value="1"/>
</dbReference>
<proteinExistence type="inferred from homology"/>
<dbReference type="SUPFAM" id="SSF56112">
    <property type="entry name" value="Protein kinase-like (PK-like)"/>
    <property type="match status" value="1"/>
</dbReference>
<dbReference type="PANTHER" id="PTHR45890">
    <property type="entry name" value="AARF DOMAIN CONTAINING KINASE 2 (PREDICTED)"/>
    <property type="match status" value="1"/>
</dbReference>
<comment type="similarity">
    <text evidence="1">Belongs to the protein kinase superfamily. ADCK protein kinase family.</text>
</comment>
<dbReference type="CDD" id="cd13971">
    <property type="entry name" value="ADCK2-like"/>
    <property type="match status" value="1"/>
</dbReference>
<evidence type="ECO:0000259" key="3">
    <source>
        <dbReference type="Pfam" id="PF14420"/>
    </source>
</evidence>
<sequence length="1156" mass="130618">MASNPASIPWAEAEDWDAHREIITELYVNQRWRMKDVMRTMAEDYGFHATRRMYKTRFRKWGVAKNIKAIPEDAPENVVSASGSSEAYRQSKQPIAPIMTVQRIANHGSVHAPRHLWTQPAIRNIGAPDCYQFAEGTLYFTQVYISSIGFPNLGASIADKRLITMAASAEWLNYVMTAKTLLASLLTSGDPSLMAFTVLAILKILKYWPSLAVAFLKFICKMSGIVLGTAHPFSMLFHKFGEAGVDHLVYCFGVTVQHFLGGIVHIMPHPMMESYGDHYSDMFQRKMLDTGTALSELHHLQRRLRHRLQGLPENQSEIVEDTTAMQCRIAWLHYYARRYEDATEMIMGMLNEPEVDDRVIAGCYDILHDIAVAENKHDLTLDMIQKAVETSVLAYGYAHSSTTRQMLGDASDTDLRKGPEDAALKELGNKETHKRAGQHNVSNTYVGNWGISQLCSCRIFNANLHLVQDMRSLHFLARFCARQTLPRAPTGSATVAANLRRCHSTIRHGLVKTAPGRRYRAKGTALTAAVNGVLGTAAFVKLSEKDNGGTEHTAEERMLQASKEELAKTVDEDKTGPSRWAQEIVIFLDVYIWEPLCTGARLCHLVVIFVPVILSVPAIWLGRRQPDHNNERSGTLWWYNFLVWSMEAAGPAFIKLGQWAASRTDIFPHELCNVLSKLHSNAPAHSLHATKRIVQAAFDGRPFHEIFEEFQEQPLGVGAIAQVYKAKLKRDLAVPGDIDVLDTSANIRDNVRRNVNTVLKSTPHRVPSSYVAIKVLHPGVERTVSRDIRIMWFFASALNLIPTIEWLSLPDEVTQFGEMMKLQLDLRIEAANLARFRKNFKSRSTAWFPFPYLEFTTREVLIEEFAQGIPLADFLENGGGPFQRDIAHEGLDAFLRMLLIDNFVHADLHPGNIMVRFYQTQQPNLRLRGREEVHPAEQPDVTEEVLSRLRPYRKRKDTAAWEAELNKIDAEGFRPQLIFIDTGLVTELNATNRRNFLDLFRAVAEFDGYKAGHLMCERCRQPEAVIDKEVFALKMQHLVLSVKSRTLALGNVKIGDILQQVLDMVRGHHVRLEGDFVNVVISILLLEGIGRSLDPDLDLLSRSLPILRQLGAQSGWSVGDYPMVFIWAGLEARRFMQASIEDVERCVKYDLLSPNV</sequence>
<organism evidence="4 5">
    <name type="scientific">Xylaria flabelliformis</name>
    <dbReference type="NCBI Taxonomy" id="2512241"/>
    <lineage>
        <taxon>Eukaryota</taxon>
        <taxon>Fungi</taxon>
        <taxon>Dikarya</taxon>
        <taxon>Ascomycota</taxon>
        <taxon>Pezizomycotina</taxon>
        <taxon>Sordariomycetes</taxon>
        <taxon>Xylariomycetidae</taxon>
        <taxon>Xylariales</taxon>
        <taxon>Xylariaceae</taxon>
        <taxon>Xylaria</taxon>
    </lineage>
</organism>
<dbReference type="InterPro" id="IPR011009">
    <property type="entry name" value="Kinase-like_dom_sf"/>
</dbReference>
<reference evidence="5" key="1">
    <citation type="submission" date="2019-06" db="EMBL/GenBank/DDBJ databases">
        <title>Draft genome sequence of the griseofulvin-producing fungus Xylaria cubensis strain G536.</title>
        <authorList>
            <person name="Mead M.E."/>
            <person name="Raja H.A."/>
            <person name="Steenwyk J.L."/>
            <person name="Knowles S.L."/>
            <person name="Oberlies N.H."/>
            <person name="Rokas A."/>
        </authorList>
    </citation>
    <scope>NUCLEOTIDE SEQUENCE [LARGE SCALE GENOMIC DNA]</scope>
    <source>
        <strain evidence="5">G536</strain>
    </source>
</reference>
<dbReference type="STRING" id="2512241.A0A553HVU1"/>
<dbReference type="InterPro" id="IPR052402">
    <property type="entry name" value="ADCK_kinase"/>
</dbReference>
<dbReference type="OrthoDB" id="1290869at2759"/>
<evidence type="ECO:0000259" key="2">
    <source>
        <dbReference type="Pfam" id="PF03109"/>
    </source>
</evidence>
<dbReference type="InterPro" id="IPR044095">
    <property type="entry name" value="ADCK2_dom"/>
</dbReference>
<dbReference type="InterPro" id="IPR025676">
    <property type="entry name" value="Clr5_dom"/>
</dbReference>
<gene>
    <name evidence="4" type="ORF">FHL15_006941</name>
</gene>